<dbReference type="InterPro" id="IPR002213">
    <property type="entry name" value="UDP_glucos_trans"/>
</dbReference>
<comment type="caution">
    <text evidence="3">The sequence shown here is derived from an EMBL/GenBank/DDBJ whole genome shotgun (WGS) entry which is preliminary data.</text>
</comment>
<name>A0A9R1VLU7_LACSA</name>
<dbReference type="CDD" id="cd03784">
    <property type="entry name" value="GT1_Gtf-like"/>
    <property type="match status" value="1"/>
</dbReference>
<dbReference type="InterPro" id="IPR002048">
    <property type="entry name" value="EF_hand_dom"/>
</dbReference>
<dbReference type="Pfam" id="PF00201">
    <property type="entry name" value="UDPGT"/>
    <property type="match status" value="1"/>
</dbReference>
<dbReference type="AlphaFoldDB" id="A0A9R1VLU7"/>
<gene>
    <name evidence="3" type="ORF">LSAT_V11C400222710</name>
</gene>
<dbReference type="InterPro" id="IPR018247">
    <property type="entry name" value="EF_Hand_1_Ca_BS"/>
</dbReference>
<feature type="domain" description="EF-hand" evidence="2">
    <location>
        <begin position="392"/>
        <end position="416"/>
    </location>
</feature>
<keyword evidence="4" id="KW-1185">Reference proteome</keyword>
<evidence type="ECO:0000256" key="1">
    <source>
        <dbReference type="ARBA" id="ARBA00022679"/>
    </source>
</evidence>
<dbReference type="FunFam" id="3.40.50.2000:FF:000061">
    <property type="entry name" value="UDP-glycosyltransferase 83A1"/>
    <property type="match status" value="1"/>
</dbReference>
<dbReference type="GO" id="GO:0008194">
    <property type="term" value="F:UDP-glycosyltransferase activity"/>
    <property type="evidence" value="ECO:0000318"/>
    <property type="project" value="GO_Central"/>
</dbReference>
<organism evidence="3 4">
    <name type="scientific">Lactuca sativa</name>
    <name type="common">Garden lettuce</name>
    <dbReference type="NCBI Taxonomy" id="4236"/>
    <lineage>
        <taxon>Eukaryota</taxon>
        <taxon>Viridiplantae</taxon>
        <taxon>Streptophyta</taxon>
        <taxon>Embryophyta</taxon>
        <taxon>Tracheophyta</taxon>
        <taxon>Spermatophyta</taxon>
        <taxon>Magnoliopsida</taxon>
        <taxon>eudicotyledons</taxon>
        <taxon>Gunneridae</taxon>
        <taxon>Pentapetalae</taxon>
        <taxon>asterids</taxon>
        <taxon>campanulids</taxon>
        <taxon>Asterales</taxon>
        <taxon>Asteraceae</taxon>
        <taxon>Cichorioideae</taxon>
        <taxon>Cichorieae</taxon>
        <taxon>Lactucinae</taxon>
        <taxon>Lactuca</taxon>
    </lineage>
</organism>
<dbReference type="Gene3D" id="3.40.50.2000">
    <property type="entry name" value="Glycogen Phosphorylase B"/>
    <property type="match status" value="3"/>
</dbReference>
<dbReference type="FunFam" id="3.40.50.2000:FF:000108">
    <property type="entry name" value="UDP-glycosyltransferase 83A1"/>
    <property type="match status" value="1"/>
</dbReference>
<reference evidence="3 4" key="1">
    <citation type="journal article" date="2017" name="Nat. Commun.">
        <title>Genome assembly with in vitro proximity ligation data and whole-genome triplication in lettuce.</title>
        <authorList>
            <person name="Reyes-Chin-Wo S."/>
            <person name="Wang Z."/>
            <person name="Yang X."/>
            <person name="Kozik A."/>
            <person name="Arikit S."/>
            <person name="Song C."/>
            <person name="Xia L."/>
            <person name="Froenicke L."/>
            <person name="Lavelle D.O."/>
            <person name="Truco M.J."/>
            <person name="Xia R."/>
            <person name="Zhu S."/>
            <person name="Xu C."/>
            <person name="Xu H."/>
            <person name="Xu X."/>
            <person name="Cox K."/>
            <person name="Korf I."/>
            <person name="Meyers B.C."/>
            <person name="Michelmore R.W."/>
        </authorList>
    </citation>
    <scope>NUCLEOTIDE SEQUENCE [LARGE SCALE GENOMIC DNA]</scope>
    <source>
        <strain evidence="4">cv. Salinas</strain>
        <tissue evidence="3">Seedlings</tissue>
    </source>
</reference>
<dbReference type="Proteomes" id="UP000235145">
    <property type="component" value="Unassembled WGS sequence"/>
</dbReference>
<dbReference type="GO" id="GO:0005509">
    <property type="term" value="F:calcium ion binding"/>
    <property type="evidence" value="ECO:0007669"/>
    <property type="project" value="InterPro"/>
</dbReference>
<evidence type="ECO:0000313" key="3">
    <source>
        <dbReference type="EMBL" id="KAJ0208640.1"/>
    </source>
</evidence>
<evidence type="ECO:0000259" key="2">
    <source>
        <dbReference type="PROSITE" id="PS50222"/>
    </source>
</evidence>
<dbReference type="PANTHER" id="PTHR48045">
    <property type="entry name" value="UDP-GLYCOSYLTRANSFERASE 72B1"/>
    <property type="match status" value="1"/>
</dbReference>
<dbReference type="PANTHER" id="PTHR48045:SF21">
    <property type="entry name" value="UDP-GLYCOSYLTRANSFERASE 83A1"/>
    <property type="match status" value="1"/>
</dbReference>
<proteinExistence type="predicted"/>
<dbReference type="SUPFAM" id="SSF53756">
    <property type="entry name" value="UDP-Glycosyltransferase/glycogen phosphorylase"/>
    <property type="match status" value="2"/>
</dbReference>
<dbReference type="PROSITE" id="PS00018">
    <property type="entry name" value="EF_HAND_1"/>
    <property type="match status" value="1"/>
</dbReference>
<sequence>MGKPHAILVPYPAQGHVIPMMELMQRLVKHGVKVTFVNTNFTHKLVTDALSEDDKLNDLASLVSIPDGLEAGDDRFELGKLSDAIFRVMPGKLEELIEELNGKGDDCEKVTCIVADTCMGWSFGIAQKMKIRSVAFWPASGVVLASLICIPKLIEDGYIDEKGTLMKKQMVRLSPTMPAISSSDFTWLSIGDLKTQQSLFDLIQKANEFMKLADYLICNSAYELETSTFTSFPDILPIGPLLASNRVAKQIGHFWKEDSTCLTWLDQHPIGSVIYVAFGSFTVFDSRQFDELAVGLEMTNMPFLWVVRPDMFEDMKNEGFDDRISKRGKIVGWAPQQKVLNHPSVGCFVSHCGWNSVLEGVSSGLPFMCWPYFADQFINRVYVCDVWKIGLEFDKDESGIITREEIKNKLEKLLEDDEYKVRAVDLKEMAAVAMYISDVWKTGLEFEKDESGIVSSEEIKNKIEQVLENKEFKVRAIDLKEKVAVAVGAEGSHSDKNFSNFIDWIQDTNN</sequence>
<protein>
    <recommendedName>
        <fullName evidence="2">EF-hand domain-containing protein</fullName>
    </recommendedName>
</protein>
<accession>A0A9R1VLU7</accession>
<dbReference type="EMBL" id="NBSK02000004">
    <property type="protein sequence ID" value="KAJ0208640.1"/>
    <property type="molecule type" value="Genomic_DNA"/>
</dbReference>
<dbReference type="PROSITE" id="PS50222">
    <property type="entry name" value="EF_HAND_2"/>
    <property type="match status" value="1"/>
</dbReference>
<keyword evidence="1" id="KW-0808">Transferase</keyword>
<evidence type="ECO:0000313" key="4">
    <source>
        <dbReference type="Proteomes" id="UP000235145"/>
    </source>
</evidence>